<dbReference type="RefSeq" id="WP_152132075.1">
    <property type="nucleotide sequence ID" value="NZ_WELG01000002.1"/>
</dbReference>
<reference evidence="3 4" key="1">
    <citation type="submission" date="2019-10" db="EMBL/GenBank/DDBJ databases">
        <title>Muricauda olearia CL-SS4 JCM15563 genome.</title>
        <authorList>
            <person name="Liu L."/>
        </authorList>
    </citation>
    <scope>NUCLEOTIDE SEQUENCE [LARGE SCALE GENOMIC DNA]</scope>
    <source>
        <strain evidence="3 4">CL-SS4</strain>
    </source>
</reference>
<keyword evidence="2" id="KW-0812">Transmembrane</keyword>
<protein>
    <recommendedName>
        <fullName evidence="5">Outer membrane protein beta-barrel domain-containing protein</fullName>
    </recommendedName>
</protein>
<evidence type="ECO:0000313" key="4">
    <source>
        <dbReference type="Proteomes" id="UP000429785"/>
    </source>
</evidence>
<dbReference type="Proteomes" id="UP000429785">
    <property type="component" value="Unassembled WGS sequence"/>
</dbReference>
<proteinExistence type="predicted"/>
<keyword evidence="2" id="KW-0472">Membrane</keyword>
<keyword evidence="2" id="KW-1133">Transmembrane helix</keyword>
<sequence length="487" mass="53308">MGKKNLEQLFKETFEGFQETPDDRVWESIEVSLDKKKRKKRIVPIWWQLGGVAALLAILFYIINPLGTEQDDQIIISDTETPVQKTGADENSSHQNNSSTNESAQGLVESTSATEKSKQNGSESNFNQNQSMASKDQLANTDSPNNKTSKVDQGVSIKSQNQKGAALAMNKNVSDDVESTITDNNAQEAIAQNNKEQTISKGLDQESQKESIAANQKEQPEKKSIYDAIKEQEDEEAIVANTNSGKWSVGPSVAPVYFNATGGGSPIHSDFASNSKSGNFNLSYGLTVAYEVGKKVKVRSGVHRVNYGYDTNDVVFSSSSRVAADEKLDNINYSQKSQTVVVQSKNNLPDNLPTDAFLELASNAIPVFDGKMVQQLGYIEVPLEVDYALIDRKFGVDLIGGVSSLFLVDNSVLLESEGLVTEIGEATNANDVNFSANFGMGFNYKFTPKVQLNIEPVFKYQMNTFSKTAGEFQPFSVGVYSGVSFKF</sequence>
<feature type="region of interest" description="Disordered" evidence="1">
    <location>
        <begin position="192"/>
        <end position="222"/>
    </location>
</feature>
<feature type="compositionally biased region" description="Polar residues" evidence="1">
    <location>
        <begin position="93"/>
        <end position="148"/>
    </location>
</feature>
<feature type="region of interest" description="Disordered" evidence="1">
    <location>
        <begin position="82"/>
        <end position="167"/>
    </location>
</feature>
<dbReference type="EMBL" id="WELG01000002">
    <property type="protein sequence ID" value="KAB7528715.1"/>
    <property type="molecule type" value="Genomic_DNA"/>
</dbReference>
<evidence type="ECO:0000313" key="3">
    <source>
        <dbReference type="EMBL" id="KAB7528715.1"/>
    </source>
</evidence>
<feature type="transmembrane region" description="Helical" evidence="2">
    <location>
        <begin position="45"/>
        <end position="63"/>
    </location>
</feature>
<accession>A0A6I1DV02</accession>
<evidence type="ECO:0000256" key="2">
    <source>
        <dbReference type="SAM" id="Phobius"/>
    </source>
</evidence>
<gene>
    <name evidence="3" type="ORF">F8C76_12720</name>
</gene>
<evidence type="ECO:0000256" key="1">
    <source>
        <dbReference type="SAM" id="MobiDB-lite"/>
    </source>
</evidence>
<evidence type="ECO:0008006" key="5">
    <source>
        <dbReference type="Google" id="ProtNLM"/>
    </source>
</evidence>
<dbReference type="AlphaFoldDB" id="A0A6I1DV02"/>
<name>A0A6I1DV02_9FLAO</name>
<comment type="caution">
    <text evidence="3">The sequence shown here is derived from an EMBL/GenBank/DDBJ whole genome shotgun (WGS) entry which is preliminary data.</text>
</comment>
<organism evidence="3 4">
    <name type="scientific">Flagellimonas olearia</name>
    <dbReference type="NCBI Taxonomy" id="552546"/>
    <lineage>
        <taxon>Bacteria</taxon>
        <taxon>Pseudomonadati</taxon>
        <taxon>Bacteroidota</taxon>
        <taxon>Flavobacteriia</taxon>
        <taxon>Flavobacteriales</taxon>
        <taxon>Flavobacteriaceae</taxon>
        <taxon>Flagellimonas</taxon>
    </lineage>
</organism>
<dbReference type="OrthoDB" id="1113942at2"/>